<dbReference type="InterPro" id="IPR056710">
    <property type="entry name" value="DUF7808"/>
</dbReference>
<dbReference type="WBParaSite" id="Pan_g12609.t1">
    <property type="protein sequence ID" value="Pan_g12609.t1"/>
    <property type="gene ID" value="Pan_g12609"/>
</dbReference>
<dbReference type="Proteomes" id="UP000492821">
    <property type="component" value="Unassembled WGS sequence"/>
</dbReference>
<reference evidence="3" key="2">
    <citation type="submission" date="2020-10" db="UniProtKB">
        <authorList>
            <consortium name="WormBaseParasite"/>
        </authorList>
    </citation>
    <scope>IDENTIFICATION</scope>
</reference>
<dbReference type="PANTHER" id="PTHR34493:SF5">
    <property type="entry name" value="WSC DOMAIN-CONTAINING PROTEIN"/>
    <property type="match status" value="1"/>
</dbReference>
<dbReference type="Pfam" id="PF25096">
    <property type="entry name" value="DUF7808"/>
    <property type="match status" value="1"/>
</dbReference>
<sequence>MEHPSIKKRPIIGNIRTLCPLNCANSDDAVVLNKLPSNNHKCAQHFNYGITRIGEETFFWRSGNCLNQIISFDVRCGFPFRERDFVDTNRDQFFSLI</sequence>
<feature type="domain" description="DUF7808" evidence="1">
    <location>
        <begin position="13"/>
        <end position="89"/>
    </location>
</feature>
<keyword evidence="2" id="KW-1185">Reference proteome</keyword>
<reference evidence="2" key="1">
    <citation type="journal article" date="2013" name="Genetics">
        <title>The draft genome and transcriptome of Panagrellus redivivus are shaped by the harsh demands of a free-living lifestyle.</title>
        <authorList>
            <person name="Srinivasan J."/>
            <person name="Dillman A.R."/>
            <person name="Macchietto M.G."/>
            <person name="Heikkinen L."/>
            <person name="Lakso M."/>
            <person name="Fracchia K.M."/>
            <person name="Antoshechkin I."/>
            <person name="Mortazavi A."/>
            <person name="Wong G."/>
            <person name="Sternberg P.W."/>
        </authorList>
    </citation>
    <scope>NUCLEOTIDE SEQUENCE [LARGE SCALE GENOMIC DNA]</scope>
    <source>
        <strain evidence="2">MT8872</strain>
    </source>
</reference>
<dbReference type="PANTHER" id="PTHR34493">
    <property type="entry name" value="PROTEIN CBG13422-RELATED"/>
    <property type="match status" value="1"/>
</dbReference>
<evidence type="ECO:0000259" key="1">
    <source>
        <dbReference type="Pfam" id="PF25096"/>
    </source>
</evidence>
<proteinExistence type="predicted"/>
<organism evidence="2 3">
    <name type="scientific">Panagrellus redivivus</name>
    <name type="common">Microworm</name>
    <dbReference type="NCBI Taxonomy" id="6233"/>
    <lineage>
        <taxon>Eukaryota</taxon>
        <taxon>Metazoa</taxon>
        <taxon>Ecdysozoa</taxon>
        <taxon>Nematoda</taxon>
        <taxon>Chromadorea</taxon>
        <taxon>Rhabditida</taxon>
        <taxon>Tylenchina</taxon>
        <taxon>Panagrolaimomorpha</taxon>
        <taxon>Panagrolaimoidea</taxon>
        <taxon>Panagrolaimidae</taxon>
        <taxon>Panagrellus</taxon>
    </lineage>
</organism>
<dbReference type="AlphaFoldDB" id="A0A7E4ZRE7"/>
<evidence type="ECO:0000313" key="2">
    <source>
        <dbReference type="Proteomes" id="UP000492821"/>
    </source>
</evidence>
<protein>
    <recommendedName>
        <fullName evidence="1">DUF7808 domain-containing protein</fullName>
    </recommendedName>
</protein>
<accession>A0A7E4ZRE7</accession>
<name>A0A7E4ZRE7_PANRE</name>
<evidence type="ECO:0000313" key="3">
    <source>
        <dbReference type="WBParaSite" id="Pan_g12609.t1"/>
    </source>
</evidence>